<protein>
    <recommendedName>
        <fullName evidence="3">Alpha/beta hydrolase</fullName>
    </recommendedName>
</protein>
<organism evidence="1 2">
    <name type="scientific">Nitratireductor aquibiodomus RA22</name>
    <dbReference type="NCBI Taxonomy" id="1189611"/>
    <lineage>
        <taxon>Bacteria</taxon>
        <taxon>Pseudomonadati</taxon>
        <taxon>Pseudomonadota</taxon>
        <taxon>Alphaproteobacteria</taxon>
        <taxon>Hyphomicrobiales</taxon>
        <taxon>Phyllobacteriaceae</taxon>
        <taxon>Nitratireductor</taxon>
    </lineage>
</organism>
<dbReference type="InterPro" id="IPR029058">
    <property type="entry name" value="AB_hydrolase_fold"/>
</dbReference>
<dbReference type="OrthoDB" id="332706at2"/>
<accession>I5BVE1</accession>
<dbReference type="Gene3D" id="3.40.50.1820">
    <property type="entry name" value="alpha/beta hydrolase"/>
    <property type="match status" value="1"/>
</dbReference>
<evidence type="ECO:0000313" key="2">
    <source>
        <dbReference type="Proteomes" id="UP000004622"/>
    </source>
</evidence>
<comment type="caution">
    <text evidence="1">The sequence shown here is derived from an EMBL/GenBank/DDBJ whole genome shotgun (WGS) entry which is preliminary data.</text>
</comment>
<evidence type="ECO:0000313" key="1">
    <source>
        <dbReference type="EMBL" id="EIM73543.1"/>
    </source>
</evidence>
<name>I5BVE1_9HYPH</name>
<dbReference type="EMBL" id="AJXZ01000038">
    <property type="protein sequence ID" value="EIM73543.1"/>
    <property type="molecule type" value="Genomic_DNA"/>
</dbReference>
<dbReference type="RefSeq" id="WP_007009392.1">
    <property type="nucleotide sequence ID" value="NZ_AJXZ01000038.1"/>
</dbReference>
<dbReference type="PATRIC" id="fig|1189611.3.peg.3083"/>
<evidence type="ECO:0008006" key="3">
    <source>
        <dbReference type="Google" id="ProtNLM"/>
    </source>
</evidence>
<sequence length="294" mass="33265">MKVVQRMFREGGTSGELGFYDRGATPYFASRLDPRFSYCLFVPEDYAYDGDETFGLTVLVHGTARWAEHYRSSFAEFARKHRVIVLAPLFPAGITAPGELSSYKLLRQSGVEYDRALIDMVDEVADRYRLRDRRFLLHGFSGGGHFTHRFLYLHPEWLMGASIGAPGIVTLLDFDHDFWVGVRNFEEVFGKPIDLQAIRRVPVHMVIGEEDTETWEIRLAPGDSWWMEGAEKLAEANRLERMAALRRSLEENGVSTVQDIVPGAGHDGRLMLGPVQNWFANLLNGRENAPGIIG</sequence>
<dbReference type="SUPFAM" id="SSF53474">
    <property type="entry name" value="alpha/beta-Hydrolases"/>
    <property type="match status" value="1"/>
</dbReference>
<gene>
    <name evidence="1" type="ORF">A33O_15251</name>
</gene>
<proteinExistence type="predicted"/>
<dbReference type="Proteomes" id="UP000004622">
    <property type="component" value="Unassembled WGS sequence"/>
</dbReference>
<reference evidence="1 2" key="1">
    <citation type="journal article" date="2012" name="J. Bacteriol.">
        <title>Genome Sequence of Nitratireductor aquibiodomus Strain RA22.</title>
        <authorList>
            <person name="Singh A."/>
            <person name="Jangir P.K."/>
            <person name="Kumari C."/>
            <person name="Sharma R."/>
        </authorList>
    </citation>
    <scope>NUCLEOTIDE SEQUENCE [LARGE SCALE GENOMIC DNA]</scope>
    <source>
        <strain evidence="1 2">RA22</strain>
    </source>
</reference>
<dbReference type="AlphaFoldDB" id="I5BVE1"/>